<dbReference type="PANTHER" id="PTHR24121:SF23">
    <property type="entry name" value="NO MECHANORECEPTOR POTENTIAL C, ISOFORM H"/>
    <property type="match status" value="1"/>
</dbReference>
<accession>A0A0L0MZ54</accession>
<keyword evidence="3" id="KW-1185">Reference proteome</keyword>
<dbReference type="Pfam" id="PF12796">
    <property type="entry name" value="Ank_2"/>
    <property type="match status" value="2"/>
</dbReference>
<proteinExistence type="predicted"/>
<name>A0A0L0MZ54_TOLOC</name>
<dbReference type="InterPro" id="IPR036770">
    <property type="entry name" value="Ankyrin_rpt-contain_sf"/>
</dbReference>
<dbReference type="PROSITE" id="PS50297">
    <property type="entry name" value="ANK_REP_REGION"/>
    <property type="match status" value="4"/>
</dbReference>
<dbReference type="SMART" id="SM00248">
    <property type="entry name" value="ANK"/>
    <property type="match status" value="5"/>
</dbReference>
<dbReference type="PRINTS" id="PR01415">
    <property type="entry name" value="ANKYRIN"/>
</dbReference>
<gene>
    <name evidence="2" type="ORF">TOPH_08223</name>
</gene>
<dbReference type="EMBL" id="LFRF01000041">
    <property type="protein sequence ID" value="KND87112.1"/>
    <property type="molecule type" value="Genomic_DNA"/>
</dbReference>
<feature type="repeat" description="ANK" evidence="1">
    <location>
        <begin position="128"/>
        <end position="160"/>
    </location>
</feature>
<protein>
    <submittedName>
        <fullName evidence="2">Serine/threonine-protein phosphatase 6 regulatory ankyrin repeat subunit A</fullName>
    </submittedName>
</protein>
<evidence type="ECO:0000313" key="3">
    <source>
        <dbReference type="Proteomes" id="UP000036947"/>
    </source>
</evidence>
<comment type="caution">
    <text evidence="2">The sequence shown here is derived from an EMBL/GenBank/DDBJ whole genome shotgun (WGS) entry which is preliminary data.</text>
</comment>
<evidence type="ECO:0000256" key="1">
    <source>
        <dbReference type="PROSITE-ProRule" id="PRU00023"/>
    </source>
</evidence>
<dbReference type="Gene3D" id="1.25.40.20">
    <property type="entry name" value="Ankyrin repeat-containing domain"/>
    <property type="match status" value="3"/>
</dbReference>
<dbReference type="Proteomes" id="UP000036947">
    <property type="component" value="Unassembled WGS sequence"/>
</dbReference>
<dbReference type="PANTHER" id="PTHR24121">
    <property type="entry name" value="NO MECHANORECEPTOR POTENTIAL C, ISOFORM D-RELATED"/>
    <property type="match status" value="1"/>
</dbReference>
<dbReference type="InterPro" id="IPR002110">
    <property type="entry name" value="Ankyrin_rpt"/>
</dbReference>
<evidence type="ECO:0000313" key="2">
    <source>
        <dbReference type="EMBL" id="KND87112.1"/>
    </source>
</evidence>
<dbReference type="OrthoDB" id="4915767at2759"/>
<dbReference type="PROSITE" id="PS50088">
    <property type="entry name" value="ANK_REPEAT"/>
    <property type="match status" value="4"/>
</dbReference>
<feature type="repeat" description="ANK" evidence="1">
    <location>
        <begin position="207"/>
        <end position="239"/>
    </location>
</feature>
<keyword evidence="1" id="KW-0040">ANK repeat</keyword>
<reference evidence="2 3" key="1">
    <citation type="journal article" date="2015" name="BMC Genomics">
        <title>The genome of the truffle-parasite Tolypocladium ophioglossoides and the evolution of antifungal peptaibiotics.</title>
        <authorList>
            <person name="Quandt C.A."/>
            <person name="Bushley K.E."/>
            <person name="Spatafora J.W."/>
        </authorList>
    </citation>
    <scope>NUCLEOTIDE SEQUENCE [LARGE SCALE GENOMIC DNA]</scope>
    <source>
        <strain evidence="2 3">CBS 100239</strain>
    </source>
</reference>
<dbReference type="SUPFAM" id="SSF48403">
    <property type="entry name" value="Ankyrin repeat"/>
    <property type="match status" value="1"/>
</dbReference>
<feature type="repeat" description="ANK" evidence="1">
    <location>
        <begin position="174"/>
        <end position="206"/>
    </location>
</feature>
<dbReference type="STRING" id="1163406.A0A0L0MZ54"/>
<organism evidence="2 3">
    <name type="scientific">Tolypocladium ophioglossoides (strain CBS 100239)</name>
    <name type="common">Snaketongue truffleclub</name>
    <name type="synonym">Elaphocordyceps ophioglossoides</name>
    <dbReference type="NCBI Taxonomy" id="1163406"/>
    <lineage>
        <taxon>Eukaryota</taxon>
        <taxon>Fungi</taxon>
        <taxon>Dikarya</taxon>
        <taxon>Ascomycota</taxon>
        <taxon>Pezizomycotina</taxon>
        <taxon>Sordariomycetes</taxon>
        <taxon>Hypocreomycetidae</taxon>
        <taxon>Hypocreales</taxon>
        <taxon>Ophiocordycipitaceae</taxon>
        <taxon>Tolypocladium</taxon>
    </lineage>
</organism>
<feature type="repeat" description="ANK" evidence="1">
    <location>
        <begin position="88"/>
        <end position="110"/>
    </location>
</feature>
<dbReference type="AlphaFoldDB" id="A0A0L0MZ54"/>
<sequence length="261" mass="28500">MSTNRLKPKFASTAVSKNAGKSELHWAQPAKKRASTLTITGRETASDILNAQDELGRSALHWAAARGEAEWAKQILGRQETKILQDNDGQTPLHEAVIRGHDGVVGELLDFLQNDEVRKIVVNTGDKHGRTALQWAALRGRETVLQMLIASGADIKATIKDGQTALHLASKDSDGWTPLSRAAENGREAVVKLLLECGADFESKNRDGWTPLSWAAENGHEAVVNLLLEHGADFESKDRYERTPLSLAAANGYQAIVKILR</sequence>